<dbReference type="STRING" id="929556.Solca_2313"/>
<dbReference type="eggNOG" id="COG0583">
    <property type="taxonomic scope" value="Bacteria"/>
</dbReference>
<name>H8KR88_SOLCM</name>
<reference evidence="6" key="1">
    <citation type="submission" date="2012-02" db="EMBL/GenBank/DDBJ databases">
        <title>The complete genome of Solitalea canadensis DSM 3403.</title>
        <authorList>
            <consortium name="US DOE Joint Genome Institute (JGI-PGF)"/>
            <person name="Lucas S."/>
            <person name="Copeland A."/>
            <person name="Lapidus A."/>
            <person name="Glavina del Rio T."/>
            <person name="Dalin E."/>
            <person name="Tice H."/>
            <person name="Bruce D."/>
            <person name="Goodwin L."/>
            <person name="Pitluck S."/>
            <person name="Peters L."/>
            <person name="Ovchinnikova G."/>
            <person name="Lu M."/>
            <person name="Kyrpides N."/>
            <person name="Mavromatis K."/>
            <person name="Ivanova N."/>
            <person name="Brettin T."/>
            <person name="Detter J.C."/>
            <person name="Han C."/>
            <person name="Larimer F."/>
            <person name="Land M."/>
            <person name="Hauser L."/>
            <person name="Markowitz V."/>
            <person name="Cheng J.-F."/>
            <person name="Hugenholtz P."/>
            <person name="Woyke T."/>
            <person name="Wu D."/>
            <person name="Spring S."/>
            <person name="Schroeder M."/>
            <person name="Kopitz M."/>
            <person name="Brambilla E."/>
            <person name="Klenk H.-P."/>
            <person name="Eisen J.A."/>
        </authorList>
    </citation>
    <scope>NUCLEOTIDE SEQUENCE</scope>
    <source>
        <strain evidence="6">DSM 3403</strain>
    </source>
</reference>
<dbReference type="SUPFAM" id="SSF46785">
    <property type="entry name" value="Winged helix' DNA-binding domain"/>
    <property type="match status" value="1"/>
</dbReference>
<keyword evidence="7" id="KW-1185">Reference proteome</keyword>
<keyword evidence="2" id="KW-0805">Transcription regulation</keyword>
<dbReference type="AlphaFoldDB" id="H8KR88"/>
<dbReference type="InterPro" id="IPR005119">
    <property type="entry name" value="LysR_subst-bd"/>
</dbReference>
<dbReference type="GO" id="GO:0000976">
    <property type="term" value="F:transcription cis-regulatory region binding"/>
    <property type="evidence" value="ECO:0007669"/>
    <property type="project" value="TreeGrafter"/>
</dbReference>
<dbReference type="InterPro" id="IPR000847">
    <property type="entry name" value="LysR_HTH_N"/>
</dbReference>
<sequence>MLDFRYKVFYAVARNLSFTKAAHELFITQPAVTKHIKELESILELRLFERTGTRINLTDGGKILVDYCKSVLAIDKQLSYDLGLLKEKVSGSIRVGASTTIAQYVLPPVLAAYHERFPDIKINLLSGNTQYIEELLIKGEIDVGVVEGVSHRTELHYRTLLKDELILVCHRNNTKAPQKEISISDLKSLPLVVREPGSGTFEVIEYALEEKKVKTSDLSIVMKLGSPESIKSFLSHSSCFAFLSKLTVEQELANGVFKYIGVKDLQITRSFQLITLIGQTDRLSERFQRFLMNYYNFK</sequence>
<keyword evidence="3" id="KW-0238">DNA-binding</keyword>
<dbReference type="PROSITE" id="PS50931">
    <property type="entry name" value="HTH_LYSR"/>
    <property type="match status" value="1"/>
</dbReference>
<evidence type="ECO:0000256" key="3">
    <source>
        <dbReference type="ARBA" id="ARBA00023125"/>
    </source>
</evidence>
<comment type="similarity">
    <text evidence="1">Belongs to the LysR transcriptional regulatory family.</text>
</comment>
<accession>H8KR88</accession>
<dbReference type="FunFam" id="1.10.10.10:FF:000001">
    <property type="entry name" value="LysR family transcriptional regulator"/>
    <property type="match status" value="1"/>
</dbReference>
<dbReference type="GO" id="GO:0003700">
    <property type="term" value="F:DNA-binding transcription factor activity"/>
    <property type="evidence" value="ECO:0007669"/>
    <property type="project" value="InterPro"/>
</dbReference>
<evidence type="ECO:0000256" key="2">
    <source>
        <dbReference type="ARBA" id="ARBA00023015"/>
    </source>
</evidence>
<evidence type="ECO:0000256" key="1">
    <source>
        <dbReference type="ARBA" id="ARBA00009437"/>
    </source>
</evidence>
<evidence type="ECO:0000313" key="7">
    <source>
        <dbReference type="Proteomes" id="UP000007590"/>
    </source>
</evidence>
<dbReference type="KEGG" id="scn:Solca_2313"/>
<dbReference type="Gene3D" id="3.40.190.290">
    <property type="match status" value="1"/>
</dbReference>
<dbReference type="PRINTS" id="PR00039">
    <property type="entry name" value="HTHLYSR"/>
</dbReference>
<dbReference type="InterPro" id="IPR036388">
    <property type="entry name" value="WH-like_DNA-bd_sf"/>
</dbReference>
<evidence type="ECO:0000259" key="5">
    <source>
        <dbReference type="PROSITE" id="PS50931"/>
    </source>
</evidence>
<feature type="domain" description="HTH lysR-type" evidence="5">
    <location>
        <begin position="7"/>
        <end position="58"/>
    </location>
</feature>
<dbReference type="RefSeq" id="WP_014680582.1">
    <property type="nucleotide sequence ID" value="NC_017770.1"/>
</dbReference>
<proteinExistence type="inferred from homology"/>
<evidence type="ECO:0000256" key="4">
    <source>
        <dbReference type="ARBA" id="ARBA00023163"/>
    </source>
</evidence>
<organism evidence="6 7">
    <name type="scientific">Solitalea canadensis (strain ATCC 29591 / DSM 3403 / JCM 21819 / LMG 8368 / NBRC 15130 / NCIMB 12057 / USAM 9D)</name>
    <name type="common">Flexibacter canadensis</name>
    <dbReference type="NCBI Taxonomy" id="929556"/>
    <lineage>
        <taxon>Bacteria</taxon>
        <taxon>Pseudomonadati</taxon>
        <taxon>Bacteroidota</taxon>
        <taxon>Sphingobacteriia</taxon>
        <taxon>Sphingobacteriales</taxon>
        <taxon>Sphingobacteriaceae</taxon>
        <taxon>Solitalea</taxon>
    </lineage>
</organism>
<dbReference type="SUPFAM" id="SSF53850">
    <property type="entry name" value="Periplasmic binding protein-like II"/>
    <property type="match status" value="1"/>
</dbReference>
<dbReference type="Pfam" id="PF00126">
    <property type="entry name" value="HTH_1"/>
    <property type="match status" value="1"/>
</dbReference>
<dbReference type="Proteomes" id="UP000007590">
    <property type="component" value="Chromosome"/>
</dbReference>
<dbReference type="PANTHER" id="PTHR30126">
    <property type="entry name" value="HTH-TYPE TRANSCRIPTIONAL REGULATOR"/>
    <property type="match status" value="1"/>
</dbReference>
<keyword evidence="4" id="KW-0804">Transcription</keyword>
<dbReference type="PANTHER" id="PTHR30126:SF39">
    <property type="entry name" value="HTH-TYPE TRANSCRIPTIONAL REGULATOR CYSL"/>
    <property type="match status" value="1"/>
</dbReference>
<dbReference type="OrthoDB" id="9785745at2"/>
<dbReference type="EMBL" id="CP003349">
    <property type="protein sequence ID" value="AFD07355.1"/>
    <property type="molecule type" value="Genomic_DNA"/>
</dbReference>
<dbReference type="HOGENOM" id="CLU_039613_6_1_10"/>
<evidence type="ECO:0000313" key="6">
    <source>
        <dbReference type="EMBL" id="AFD07355.1"/>
    </source>
</evidence>
<dbReference type="Gene3D" id="1.10.10.10">
    <property type="entry name" value="Winged helix-like DNA-binding domain superfamily/Winged helix DNA-binding domain"/>
    <property type="match status" value="1"/>
</dbReference>
<gene>
    <name evidence="6" type="ordered locus">Solca_2313</name>
</gene>
<dbReference type="CDD" id="cd08420">
    <property type="entry name" value="PBP2_CysL_like"/>
    <property type="match status" value="1"/>
</dbReference>
<dbReference type="Pfam" id="PF03466">
    <property type="entry name" value="LysR_substrate"/>
    <property type="match status" value="1"/>
</dbReference>
<protein>
    <submittedName>
        <fullName evidence="6">Transcriptional regulator</fullName>
    </submittedName>
</protein>
<dbReference type="InterPro" id="IPR036390">
    <property type="entry name" value="WH_DNA-bd_sf"/>
</dbReference>